<gene>
    <name evidence="12" type="ORF">A3843_11055</name>
</gene>
<dbReference type="GO" id="GO:0044781">
    <property type="term" value="P:bacterial-type flagellum organization"/>
    <property type="evidence" value="ECO:0007669"/>
    <property type="project" value="UniProtKB-KW"/>
</dbReference>
<dbReference type="Gene3D" id="1.10.287.1700">
    <property type="match status" value="1"/>
</dbReference>
<keyword evidence="7" id="KW-1005">Bacterial flagellum biogenesis</keyword>
<protein>
    <recommendedName>
        <fullName evidence="3">Flagellar FliJ protein</fullName>
    </recommendedName>
</protein>
<dbReference type="GO" id="GO:0006935">
    <property type="term" value="P:chemotaxis"/>
    <property type="evidence" value="ECO:0007669"/>
    <property type="project" value="UniProtKB-KW"/>
</dbReference>
<evidence type="ECO:0000256" key="8">
    <source>
        <dbReference type="ARBA" id="ARBA00022927"/>
    </source>
</evidence>
<keyword evidence="11" id="KW-0175">Coiled coil</keyword>
<keyword evidence="4" id="KW-0813">Transport</keyword>
<sequence length="136" mass="16039">MKNRQGLIKLKRFHVDEKRRQVTQIETMLADFDRMAEELDNQIRQEQERVGIDDVSHFAYPTFARAAAQRRDNIVNSANELKDQLSKAQDELKDAIAELKKVELMQEREIKRERDALEAIEQDNMDEIAGRYAHRN</sequence>
<evidence type="ECO:0000256" key="4">
    <source>
        <dbReference type="ARBA" id="ARBA00022448"/>
    </source>
</evidence>
<evidence type="ECO:0000256" key="3">
    <source>
        <dbReference type="ARBA" id="ARBA00020392"/>
    </source>
</evidence>
<evidence type="ECO:0000256" key="2">
    <source>
        <dbReference type="ARBA" id="ARBA00010004"/>
    </source>
</evidence>
<reference evidence="12 13" key="1">
    <citation type="submission" date="2016-03" db="EMBL/GenBank/DDBJ databases">
        <title>Genome sequence of Nesiotobacter sp. nov., a moderately halophilic alphaproteobacterium isolated from the Yellow Sea, China.</title>
        <authorList>
            <person name="Zhang G."/>
            <person name="Zhang R."/>
        </authorList>
    </citation>
    <scope>NUCLEOTIDE SEQUENCE [LARGE SCALE GENOMIC DNA]</scope>
    <source>
        <strain evidence="12 13">WB1-6</strain>
    </source>
</reference>
<comment type="similarity">
    <text evidence="2">Belongs to the FliJ family.</text>
</comment>
<accession>A0A1U7JH88</accession>
<keyword evidence="13" id="KW-1185">Reference proteome</keyword>
<dbReference type="Pfam" id="PF02050">
    <property type="entry name" value="FliJ"/>
    <property type="match status" value="1"/>
</dbReference>
<proteinExistence type="inferred from homology"/>
<evidence type="ECO:0000256" key="9">
    <source>
        <dbReference type="ARBA" id="ARBA00023136"/>
    </source>
</evidence>
<evidence type="ECO:0000313" key="12">
    <source>
        <dbReference type="EMBL" id="OKL44099.1"/>
    </source>
</evidence>
<evidence type="ECO:0000256" key="11">
    <source>
        <dbReference type="SAM" id="Coils"/>
    </source>
</evidence>
<keyword evidence="12" id="KW-0282">Flagellum</keyword>
<dbReference type="InterPro" id="IPR012823">
    <property type="entry name" value="Flagell_FliJ"/>
</dbReference>
<dbReference type="RefSeq" id="WP_028481092.1">
    <property type="nucleotide sequence ID" value="NZ_LVVZ01000015.1"/>
</dbReference>
<keyword evidence="8" id="KW-0653">Protein transport</keyword>
<dbReference type="AlphaFoldDB" id="A0A1U7JH88"/>
<dbReference type="NCBIfam" id="TIGR02473">
    <property type="entry name" value="flagell_FliJ"/>
    <property type="match status" value="1"/>
</dbReference>
<comment type="subcellular location">
    <subcellularLocation>
        <location evidence="1">Cell membrane</location>
        <topology evidence="1">Peripheral membrane protein</topology>
        <orientation evidence="1">Cytoplasmic side</orientation>
    </subcellularLocation>
</comment>
<keyword evidence="12" id="KW-0969">Cilium</keyword>
<name>A0A1U7JH88_9HYPH</name>
<comment type="caution">
    <text evidence="12">The sequence shown here is derived from an EMBL/GenBank/DDBJ whole genome shotgun (WGS) entry which is preliminary data.</text>
</comment>
<evidence type="ECO:0000256" key="6">
    <source>
        <dbReference type="ARBA" id="ARBA00022500"/>
    </source>
</evidence>
<evidence type="ECO:0000256" key="10">
    <source>
        <dbReference type="ARBA" id="ARBA00023225"/>
    </source>
</evidence>
<dbReference type="Proteomes" id="UP000185783">
    <property type="component" value="Unassembled WGS sequence"/>
</dbReference>
<keyword evidence="12" id="KW-0966">Cell projection</keyword>
<dbReference type="GO" id="GO:0005886">
    <property type="term" value="C:plasma membrane"/>
    <property type="evidence" value="ECO:0007669"/>
    <property type="project" value="UniProtKB-SubCell"/>
</dbReference>
<dbReference type="GO" id="GO:0071973">
    <property type="term" value="P:bacterial-type flagellum-dependent cell motility"/>
    <property type="evidence" value="ECO:0007669"/>
    <property type="project" value="InterPro"/>
</dbReference>
<evidence type="ECO:0000256" key="7">
    <source>
        <dbReference type="ARBA" id="ARBA00022795"/>
    </source>
</evidence>
<evidence type="ECO:0000256" key="5">
    <source>
        <dbReference type="ARBA" id="ARBA00022475"/>
    </source>
</evidence>
<evidence type="ECO:0000256" key="1">
    <source>
        <dbReference type="ARBA" id="ARBA00004413"/>
    </source>
</evidence>
<dbReference type="STRING" id="197461.A3843_11055"/>
<dbReference type="InterPro" id="IPR053716">
    <property type="entry name" value="Flag_assembly_chemotaxis_eff"/>
</dbReference>
<organism evidence="12 13">
    <name type="scientific">Pseudovibrio exalbescens</name>
    <dbReference type="NCBI Taxonomy" id="197461"/>
    <lineage>
        <taxon>Bacteria</taxon>
        <taxon>Pseudomonadati</taxon>
        <taxon>Pseudomonadota</taxon>
        <taxon>Alphaproteobacteria</taxon>
        <taxon>Hyphomicrobiales</taxon>
        <taxon>Stappiaceae</taxon>
        <taxon>Pseudovibrio</taxon>
    </lineage>
</organism>
<keyword evidence="6" id="KW-0145">Chemotaxis</keyword>
<evidence type="ECO:0000313" key="13">
    <source>
        <dbReference type="Proteomes" id="UP000185783"/>
    </source>
</evidence>
<dbReference type="GO" id="GO:0009288">
    <property type="term" value="C:bacterial-type flagellum"/>
    <property type="evidence" value="ECO:0007669"/>
    <property type="project" value="InterPro"/>
</dbReference>
<dbReference type="EMBL" id="LVVZ01000015">
    <property type="protein sequence ID" value="OKL44099.1"/>
    <property type="molecule type" value="Genomic_DNA"/>
</dbReference>
<keyword evidence="10" id="KW-1006">Bacterial flagellum protein export</keyword>
<keyword evidence="9" id="KW-0472">Membrane</keyword>
<dbReference type="OrthoDB" id="7871364at2"/>
<keyword evidence="5" id="KW-1003">Cell membrane</keyword>
<feature type="coiled-coil region" evidence="11">
    <location>
        <begin position="29"/>
        <end position="105"/>
    </location>
</feature>
<dbReference type="GO" id="GO:0015031">
    <property type="term" value="P:protein transport"/>
    <property type="evidence" value="ECO:0007669"/>
    <property type="project" value="UniProtKB-KW"/>
</dbReference>